<proteinExistence type="predicted"/>
<gene>
    <name evidence="3" type="ORF">FHP25_07510</name>
</gene>
<dbReference type="Proteomes" id="UP000321638">
    <property type="component" value="Unassembled WGS sequence"/>
</dbReference>
<evidence type="ECO:0000256" key="1">
    <source>
        <dbReference type="SAM" id="MobiDB-lite"/>
    </source>
</evidence>
<accession>A0A5C8PT46</accession>
<evidence type="ECO:0000313" key="3">
    <source>
        <dbReference type="EMBL" id="TXL78882.1"/>
    </source>
</evidence>
<dbReference type="PROSITE" id="PS51186">
    <property type="entry name" value="GNAT"/>
    <property type="match status" value="1"/>
</dbReference>
<organism evidence="3 4">
    <name type="scientific">Vineibacter terrae</name>
    <dbReference type="NCBI Taxonomy" id="2586908"/>
    <lineage>
        <taxon>Bacteria</taxon>
        <taxon>Pseudomonadati</taxon>
        <taxon>Pseudomonadota</taxon>
        <taxon>Alphaproteobacteria</taxon>
        <taxon>Hyphomicrobiales</taxon>
        <taxon>Vineibacter</taxon>
    </lineage>
</organism>
<dbReference type="EMBL" id="VDUZ01000006">
    <property type="protein sequence ID" value="TXL78882.1"/>
    <property type="molecule type" value="Genomic_DNA"/>
</dbReference>
<reference evidence="3 4" key="1">
    <citation type="submission" date="2019-06" db="EMBL/GenBank/DDBJ databases">
        <title>New taxonomy in bacterial strain CC-CFT640, isolated from vineyard.</title>
        <authorList>
            <person name="Lin S.-Y."/>
            <person name="Tsai C.-F."/>
            <person name="Young C.-C."/>
        </authorList>
    </citation>
    <scope>NUCLEOTIDE SEQUENCE [LARGE SCALE GENOMIC DNA]</scope>
    <source>
        <strain evidence="3 4">CC-CFT640</strain>
    </source>
</reference>
<feature type="compositionally biased region" description="Polar residues" evidence="1">
    <location>
        <begin position="181"/>
        <end position="197"/>
    </location>
</feature>
<dbReference type="InterPro" id="IPR016181">
    <property type="entry name" value="Acyl_CoA_acyltransferase"/>
</dbReference>
<dbReference type="Gene3D" id="3.40.630.30">
    <property type="match status" value="1"/>
</dbReference>
<sequence>MPASVRVRAAEAADLPAIVALDQRITGVAKAGYWQWALEHYAAGPPERTFLIAESADGALAGFIIGEVRAWEFGAPPAGWVFAVQVDQTRRLGGVGTQLFDTLCARFRAAGVDRVRTLVDRRDHLILSFFRSQGMTAGPSLQLDLELLPPPTSLGEVAEGRRGSARGVDDQDHVGSPPPTDVSTLRVETSYRGTSPTALGRKKS</sequence>
<feature type="compositionally biased region" description="Basic and acidic residues" evidence="1">
    <location>
        <begin position="158"/>
        <end position="173"/>
    </location>
</feature>
<keyword evidence="3" id="KW-0808">Transferase</keyword>
<evidence type="ECO:0000313" key="4">
    <source>
        <dbReference type="Proteomes" id="UP000321638"/>
    </source>
</evidence>
<dbReference type="AlphaFoldDB" id="A0A5C8PT46"/>
<feature type="region of interest" description="Disordered" evidence="1">
    <location>
        <begin position="152"/>
        <end position="204"/>
    </location>
</feature>
<dbReference type="OrthoDB" id="9788850at2"/>
<comment type="caution">
    <text evidence="3">The sequence shown here is derived from an EMBL/GenBank/DDBJ whole genome shotgun (WGS) entry which is preliminary data.</text>
</comment>
<keyword evidence="4" id="KW-1185">Reference proteome</keyword>
<name>A0A5C8PT46_9HYPH</name>
<feature type="domain" description="N-acetyltransferase" evidence="2">
    <location>
        <begin position="5"/>
        <end position="151"/>
    </location>
</feature>
<evidence type="ECO:0000259" key="2">
    <source>
        <dbReference type="PROSITE" id="PS51186"/>
    </source>
</evidence>
<dbReference type="GO" id="GO:0016747">
    <property type="term" value="F:acyltransferase activity, transferring groups other than amino-acyl groups"/>
    <property type="evidence" value="ECO:0007669"/>
    <property type="project" value="InterPro"/>
</dbReference>
<dbReference type="SUPFAM" id="SSF55729">
    <property type="entry name" value="Acyl-CoA N-acyltransferases (Nat)"/>
    <property type="match status" value="1"/>
</dbReference>
<protein>
    <submittedName>
        <fullName evidence="3">GNAT family N-acetyltransferase</fullName>
    </submittedName>
</protein>
<dbReference type="Pfam" id="PF00583">
    <property type="entry name" value="Acetyltransf_1"/>
    <property type="match status" value="1"/>
</dbReference>
<dbReference type="InterPro" id="IPR000182">
    <property type="entry name" value="GNAT_dom"/>
</dbReference>